<reference evidence="1" key="1">
    <citation type="submission" date="2023-06" db="EMBL/GenBank/DDBJ databases">
        <title>Genome-scale phylogeny and comparative genomics of the fungal order Sordariales.</title>
        <authorList>
            <consortium name="Lawrence Berkeley National Laboratory"/>
            <person name="Hensen N."/>
            <person name="Bonometti L."/>
            <person name="Westerberg I."/>
            <person name="Brannstrom I.O."/>
            <person name="Guillou S."/>
            <person name="Cros-Aarteil S."/>
            <person name="Calhoun S."/>
            <person name="Haridas S."/>
            <person name="Kuo A."/>
            <person name="Mondo S."/>
            <person name="Pangilinan J."/>
            <person name="Riley R."/>
            <person name="LaButti K."/>
            <person name="Andreopoulos B."/>
            <person name="Lipzen A."/>
            <person name="Chen C."/>
            <person name="Yanf M."/>
            <person name="Daum C."/>
            <person name="Ng V."/>
            <person name="Clum A."/>
            <person name="Steindorff A."/>
            <person name="Ohm R."/>
            <person name="Martin F."/>
            <person name="Silar P."/>
            <person name="Natvig D."/>
            <person name="Lalanne C."/>
            <person name="Gautier V."/>
            <person name="Ament-velasquez S.L."/>
            <person name="Kruys A."/>
            <person name="Hutchinson M.I."/>
            <person name="Powell A.J."/>
            <person name="Barry K."/>
            <person name="Miller A.N."/>
            <person name="Grigoriev I.V."/>
            <person name="Debuchy R."/>
            <person name="Gladieux P."/>
            <person name="Thoren M.H."/>
            <person name="Johannesson H."/>
        </authorList>
    </citation>
    <scope>NUCLEOTIDE SEQUENCE</scope>
    <source>
        <strain evidence="1">SMH2392-1A</strain>
    </source>
</reference>
<name>A0AA40BI81_9PEZI</name>
<dbReference type="EMBL" id="JAUIRO010000001">
    <property type="protein sequence ID" value="KAK0734696.1"/>
    <property type="molecule type" value="Genomic_DNA"/>
</dbReference>
<evidence type="ECO:0000313" key="2">
    <source>
        <dbReference type="Proteomes" id="UP001172101"/>
    </source>
</evidence>
<dbReference type="Proteomes" id="UP001172101">
    <property type="component" value="Unassembled WGS sequence"/>
</dbReference>
<keyword evidence="2" id="KW-1185">Reference proteome</keyword>
<protein>
    <submittedName>
        <fullName evidence="1">Uncharacterized protein</fullName>
    </submittedName>
</protein>
<gene>
    <name evidence="1" type="ORF">B0T26DRAFT_78969</name>
</gene>
<comment type="caution">
    <text evidence="1">The sequence shown here is derived from an EMBL/GenBank/DDBJ whole genome shotgun (WGS) entry which is preliminary data.</text>
</comment>
<dbReference type="RefSeq" id="XP_060303573.1">
    <property type="nucleotide sequence ID" value="XM_060446836.1"/>
</dbReference>
<accession>A0AA40BI81</accession>
<organism evidence="1 2">
    <name type="scientific">Lasiosphaeria miniovina</name>
    <dbReference type="NCBI Taxonomy" id="1954250"/>
    <lineage>
        <taxon>Eukaryota</taxon>
        <taxon>Fungi</taxon>
        <taxon>Dikarya</taxon>
        <taxon>Ascomycota</taxon>
        <taxon>Pezizomycotina</taxon>
        <taxon>Sordariomycetes</taxon>
        <taxon>Sordariomycetidae</taxon>
        <taxon>Sordariales</taxon>
        <taxon>Lasiosphaeriaceae</taxon>
        <taxon>Lasiosphaeria</taxon>
    </lineage>
</organism>
<evidence type="ECO:0000313" key="1">
    <source>
        <dbReference type="EMBL" id="KAK0734696.1"/>
    </source>
</evidence>
<proteinExistence type="predicted"/>
<dbReference type="GeneID" id="85330106"/>
<sequence>MPAHISDTRDGSAASANAGRECWARMLGANAGRELERQFCPRVRAGMAIRARNSVASFSEAHGCPLAIPLRIKWPSKSHHHQPVRKRAWAAVFACLALAATGPNPATRQRLTLALRRSRQLTLVRMQCTSPSRIGSESYLAVHLIRPGLRSQAAPCHVGAPCKSPPSHYRSSCCGWALIHQETIPPRIIELGLPDKEADGSLSGSIVEGADLAHETYLSVAMKDLSRKDIGEMAVCFSAVLAVSEPFYETQDAIAKETYPNAKTTANAPLMLALERMRLEKLD</sequence>
<dbReference type="AlphaFoldDB" id="A0AA40BI81"/>